<feature type="chain" id="PRO_5004793484" description="Peptidase M48 domain-containing protein" evidence="7">
    <location>
        <begin position="24"/>
        <end position="253"/>
    </location>
</feature>
<keyword evidence="4 6" id="KW-0862">Zinc</keyword>
<name>W0QGR6_9PAST</name>
<dbReference type="HOGENOM" id="CLU_029002_5_0_6"/>
<comment type="cofactor">
    <cofactor evidence="6">
        <name>Zn(2+)</name>
        <dbReference type="ChEBI" id="CHEBI:29105"/>
    </cofactor>
    <text evidence="6">Binds 1 zinc ion per subunit.</text>
</comment>
<dbReference type="EMBL" id="CP006943">
    <property type="protein sequence ID" value="AHG76443.1"/>
    <property type="molecule type" value="Genomic_DNA"/>
</dbReference>
<keyword evidence="7" id="KW-0732">Signal</keyword>
<dbReference type="Gene3D" id="3.30.2010.10">
    <property type="entry name" value="Metalloproteases ('zincins'), catalytic domain"/>
    <property type="match status" value="1"/>
</dbReference>
<dbReference type="eggNOG" id="COG0501">
    <property type="taxonomic scope" value="Bacteria"/>
</dbReference>
<keyword evidence="10" id="KW-1185">Reference proteome</keyword>
<evidence type="ECO:0000256" key="4">
    <source>
        <dbReference type="ARBA" id="ARBA00022833"/>
    </source>
</evidence>
<keyword evidence="5 6" id="KW-0482">Metalloprotease</keyword>
<sequence length="253" mass="27501">MKMKLIKKLGYSAFLATMIVACATTESINQEAAQSYAKVKTQARQQNAIDTSSTTAKRVHAIFHKMKSYAEQENETGVPFHWEITVLRSDELNAWAMPGGKMAFYTGLVERLDLSNDEIAVVMGHEMAHALKEHGKSDRTFSTISGIVGVIADAAVTASTGVNTEGLLSTGVDLIATKPFSRSQENEADEVGLMLMAKSGYNPSAAPNVWIKMSKANGDSGLSIFSTHPSNADRQENLARLVPEAMKIYKARK</sequence>
<dbReference type="GO" id="GO:0051603">
    <property type="term" value="P:proteolysis involved in protein catabolic process"/>
    <property type="evidence" value="ECO:0007669"/>
    <property type="project" value="TreeGrafter"/>
</dbReference>
<reference evidence="9 10" key="1">
    <citation type="submission" date="2013-12" db="EMBL/GenBank/DDBJ databases">
        <title>Annotation of the Mannheimia varigena USDA-ARS-USMARC-1296 complete genome.</title>
        <authorList>
            <person name="Harhay G.P."/>
            <person name="Clawson M.L."/>
            <person name="Murray R.W."/>
            <person name="Lubbers B.V."/>
            <person name="Heaton M.P."/>
            <person name="Chitko-Mckown C.G."/>
            <person name="Harhay D.M."/>
            <person name="Smith T.P.L."/>
        </authorList>
    </citation>
    <scope>NUCLEOTIDE SEQUENCE [LARGE SCALE GENOMIC DNA]</scope>
    <source>
        <strain evidence="9 10">USDA-ARS-USMARC-1296</strain>
    </source>
</reference>
<dbReference type="GO" id="GO:0004222">
    <property type="term" value="F:metalloendopeptidase activity"/>
    <property type="evidence" value="ECO:0007669"/>
    <property type="project" value="InterPro"/>
</dbReference>
<accession>W0QGR6</accession>
<evidence type="ECO:0000313" key="9">
    <source>
        <dbReference type="EMBL" id="AHG76443.1"/>
    </source>
</evidence>
<dbReference type="PATRIC" id="fig|1433287.3.peg.1918"/>
<dbReference type="KEGG" id="mvi:X808_19230"/>
<proteinExistence type="inferred from homology"/>
<evidence type="ECO:0000256" key="3">
    <source>
        <dbReference type="ARBA" id="ARBA00022801"/>
    </source>
</evidence>
<gene>
    <name evidence="9" type="ORF">X808_19230</name>
</gene>
<protein>
    <recommendedName>
        <fullName evidence="8">Peptidase M48 domain-containing protein</fullName>
    </recommendedName>
</protein>
<dbReference type="PROSITE" id="PS51257">
    <property type="entry name" value="PROKAR_LIPOPROTEIN"/>
    <property type="match status" value="1"/>
</dbReference>
<keyword evidence="2" id="KW-0479">Metal-binding</keyword>
<dbReference type="AlphaFoldDB" id="W0QGR6"/>
<dbReference type="CDD" id="cd07331">
    <property type="entry name" value="M48C_Oma1_like"/>
    <property type="match status" value="1"/>
</dbReference>
<evidence type="ECO:0000256" key="1">
    <source>
        <dbReference type="ARBA" id="ARBA00022670"/>
    </source>
</evidence>
<organism evidence="9 10">
    <name type="scientific">Mannheimia varigena USDA-ARS-USMARC-1296</name>
    <dbReference type="NCBI Taxonomy" id="1433287"/>
    <lineage>
        <taxon>Bacteria</taxon>
        <taxon>Pseudomonadati</taxon>
        <taxon>Pseudomonadota</taxon>
        <taxon>Gammaproteobacteria</taxon>
        <taxon>Pasteurellales</taxon>
        <taxon>Pasteurellaceae</taxon>
        <taxon>Mannheimia</taxon>
    </lineage>
</organism>
<dbReference type="InterPro" id="IPR001915">
    <property type="entry name" value="Peptidase_M48"/>
</dbReference>
<dbReference type="InterPro" id="IPR051156">
    <property type="entry name" value="Mito/Outer_Membr_Metalloprot"/>
</dbReference>
<evidence type="ECO:0000313" key="10">
    <source>
        <dbReference type="Proteomes" id="UP000066995"/>
    </source>
</evidence>
<evidence type="ECO:0000256" key="7">
    <source>
        <dbReference type="SAM" id="SignalP"/>
    </source>
</evidence>
<keyword evidence="1 6" id="KW-0645">Protease</keyword>
<dbReference type="PANTHER" id="PTHR22726">
    <property type="entry name" value="METALLOENDOPEPTIDASE OMA1"/>
    <property type="match status" value="1"/>
</dbReference>
<evidence type="ECO:0000256" key="6">
    <source>
        <dbReference type="RuleBase" id="RU003983"/>
    </source>
</evidence>
<dbReference type="STRING" id="1433287.X808_19230"/>
<dbReference type="GO" id="GO:0046872">
    <property type="term" value="F:metal ion binding"/>
    <property type="evidence" value="ECO:0007669"/>
    <property type="project" value="UniProtKB-KW"/>
</dbReference>
<feature type="signal peptide" evidence="7">
    <location>
        <begin position="1"/>
        <end position="23"/>
    </location>
</feature>
<feature type="domain" description="Peptidase M48" evidence="8">
    <location>
        <begin position="55"/>
        <end position="240"/>
    </location>
</feature>
<dbReference type="PANTHER" id="PTHR22726:SF1">
    <property type="entry name" value="METALLOENDOPEPTIDASE OMA1, MITOCHONDRIAL"/>
    <property type="match status" value="1"/>
</dbReference>
<dbReference type="Proteomes" id="UP000066995">
    <property type="component" value="Chromosome"/>
</dbReference>
<comment type="similarity">
    <text evidence="6">Belongs to the peptidase M48 family.</text>
</comment>
<dbReference type="GO" id="GO:0016020">
    <property type="term" value="C:membrane"/>
    <property type="evidence" value="ECO:0007669"/>
    <property type="project" value="TreeGrafter"/>
</dbReference>
<evidence type="ECO:0000256" key="2">
    <source>
        <dbReference type="ARBA" id="ARBA00022723"/>
    </source>
</evidence>
<dbReference type="Pfam" id="PF01435">
    <property type="entry name" value="Peptidase_M48"/>
    <property type="match status" value="1"/>
</dbReference>
<keyword evidence="3 6" id="KW-0378">Hydrolase</keyword>
<evidence type="ECO:0000259" key="8">
    <source>
        <dbReference type="Pfam" id="PF01435"/>
    </source>
</evidence>
<evidence type="ECO:0000256" key="5">
    <source>
        <dbReference type="ARBA" id="ARBA00023049"/>
    </source>
</evidence>